<dbReference type="InterPro" id="IPR015422">
    <property type="entry name" value="PyrdxlP-dep_Trfase_small"/>
</dbReference>
<evidence type="ECO:0000256" key="1">
    <source>
        <dbReference type="ARBA" id="ARBA00001933"/>
    </source>
</evidence>
<accession>A0A271J4Z4</accession>
<dbReference type="GO" id="GO:0031071">
    <property type="term" value="F:cysteine desulfurase activity"/>
    <property type="evidence" value="ECO:0007669"/>
    <property type="project" value="UniProtKB-EC"/>
</dbReference>
<dbReference type="RefSeq" id="WP_095512032.1">
    <property type="nucleotide sequence ID" value="NZ_MQWD01000001.1"/>
</dbReference>
<organism evidence="13 14">
    <name type="scientific">Rubrivirga marina</name>
    <dbReference type="NCBI Taxonomy" id="1196024"/>
    <lineage>
        <taxon>Bacteria</taxon>
        <taxon>Pseudomonadati</taxon>
        <taxon>Rhodothermota</taxon>
        <taxon>Rhodothermia</taxon>
        <taxon>Rhodothermales</taxon>
        <taxon>Rubricoccaceae</taxon>
        <taxon>Rubrivirga</taxon>
    </lineage>
</organism>
<keyword evidence="8" id="KW-0408">Iron</keyword>
<dbReference type="GO" id="GO:0046872">
    <property type="term" value="F:metal ion binding"/>
    <property type="evidence" value="ECO:0007669"/>
    <property type="project" value="UniProtKB-KW"/>
</dbReference>
<keyword evidence="6" id="KW-0479">Metal-binding</keyword>
<comment type="caution">
    <text evidence="13">The sequence shown here is derived from an EMBL/GenBank/DDBJ whole genome shotgun (WGS) entry which is preliminary data.</text>
</comment>
<reference evidence="13 14" key="1">
    <citation type="submission" date="2016-11" db="EMBL/GenBank/DDBJ databases">
        <title>Study of marine rhodopsin-containing bacteria.</title>
        <authorList>
            <person name="Yoshizawa S."/>
            <person name="Kumagai Y."/>
            <person name="Kogure K."/>
        </authorList>
    </citation>
    <scope>NUCLEOTIDE SEQUENCE [LARGE SCALE GENOMIC DNA]</scope>
    <source>
        <strain evidence="13 14">SAORIC-28</strain>
    </source>
</reference>
<evidence type="ECO:0000256" key="2">
    <source>
        <dbReference type="ARBA" id="ARBA00006490"/>
    </source>
</evidence>
<dbReference type="OrthoDB" id="389074at2"/>
<evidence type="ECO:0000313" key="14">
    <source>
        <dbReference type="Proteomes" id="UP000216339"/>
    </source>
</evidence>
<evidence type="ECO:0000256" key="8">
    <source>
        <dbReference type="ARBA" id="ARBA00023004"/>
    </source>
</evidence>
<keyword evidence="4" id="KW-0808">Transferase</keyword>
<dbReference type="Gene3D" id="3.40.640.10">
    <property type="entry name" value="Type I PLP-dependent aspartate aminotransferase-like (Major domain)"/>
    <property type="match status" value="1"/>
</dbReference>
<keyword evidence="5" id="KW-0001">2Fe-2S</keyword>
<dbReference type="InterPro" id="IPR000192">
    <property type="entry name" value="Aminotrans_V_dom"/>
</dbReference>
<evidence type="ECO:0000256" key="4">
    <source>
        <dbReference type="ARBA" id="ARBA00022679"/>
    </source>
</evidence>
<dbReference type="InterPro" id="IPR015424">
    <property type="entry name" value="PyrdxlP-dep_Trfase"/>
</dbReference>
<evidence type="ECO:0000256" key="6">
    <source>
        <dbReference type="ARBA" id="ARBA00022723"/>
    </source>
</evidence>
<dbReference type="SUPFAM" id="SSF53383">
    <property type="entry name" value="PLP-dependent transferases"/>
    <property type="match status" value="1"/>
</dbReference>
<comment type="similarity">
    <text evidence="2">Belongs to the class-V pyridoxal-phosphate-dependent aminotransferase family. NifS/IscS subfamily.</text>
</comment>
<dbReference type="AlphaFoldDB" id="A0A271J4Z4"/>
<keyword evidence="7" id="KW-0663">Pyridoxal phosphate</keyword>
<dbReference type="Gene3D" id="1.10.260.50">
    <property type="match status" value="1"/>
</dbReference>
<evidence type="ECO:0000256" key="7">
    <source>
        <dbReference type="ARBA" id="ARBA00022898"/>
    </source>
</evidence>
<dbReference type="PROSITE" id="PS00595">
    <property type="entry name" value="AA_TRANSFER_CLASS_5"/>
    <property type="match status" value="1"/>
</dbReference>
<dbReference type="PIRSF" id="PIRSF005572">
    <property type="entry name" value="NifS"/>
    <property type="match status" value="1"/>
</dbReference>
<dbReference type="PANTHER" id="PTHR11601:SF34">
    <property type="entry name" value="CYSTEINE DESULFURASE"/>
    <property type="match status" value="1"/>
</dbReference>
<dbReference type="InterPro" id="IPR015421">
    <property type="entry name" value="PyrdxlP-dep_Trfase_major"/>
</dbReference>
<comment type="catalytic activity">
    <reaction evidence="10">
        <text>(sulfur carrier)-H + L-cysteine = (sulfur carrier)-SH + L-alanine</text>
        <dbReference type="Rhea" id="RHEA:43892"/>
        <dbReference type="Rhea" id="RHEA-COMP:14737"/>
        <dbReference type="Rhea" id="RHEA-COMP:14739"/>
        <dbReference type="ChEBI" id="CHEBI:29917"/>
        <dbReference type="ChEBI" id="CHEBI:35235"/>
        <dbReference type="ChEBI" id="CHEBI:57972"/>
        <dbReference type="ChEBI" id="CHEBI:64428"/>
        <dbReference type="EC" id="2.8.1.7"/>
    </reaction>
</comment>
<dbReference type="EMBL" id="MQWD01000001">
    <property type="protein sequence ID" value="PAP78347.1"/>
    <property type="molecule type" value="Genomic_DNA"/>
</dbReference>
<evidence type="ECO:0000259" key="12">
    <source>
        <dbReference type="Pfam" id="PF00266"/>
    </source>
</evidence>
<evidence type="ECO:0000256" key="5">
    <source>
        <dbReference type="ARBA" id="ARBA00022714"/>
    </source>
</evidence>
<evidence type="ECO:0000256" key="11">
    <source>
        <dbReference type="RuleBase" id="RU004504"/>
    </source>
</evidence>
<dbReference type="InterPro" id="IPR020578">
    <property type="entry name" value="Aminotrans_V_PyrdxlP_BS"/>
</dbReference>
<keyword evidence="9" id="KW-0411">Iron-sulfur</keyword>
<dbReference type="Proteomes" id="UP000216339">
    <property type="component" value="Unassembled WGS sequence"/>
</dbReference>
<dbReference type="Pfam" id="PF00266">
    <property type="entry name" value="Aminotran_5"/>
    <property type="match status" value="1"/>
</dbReference>
<proteinExistence type="inferred from homology"/>
<keyword evidence="14" id="KW-1185">Reference proteome</keyword>
<gene>
    <name evidence="13" type="ORF">BSZ37_18930</name>
</gene>
<evidence type="ECO:0000256" key="10">
    <source>
        <dbReference type="ARBA" id="ARBA00050776"/>
    </source>
</evidence>
<evidence type="ECO:0000313" key="13">
    <source>
        <dbReference type="EMBL" id="PAP78347.1"/>
    </source>
</evidence>
<feature type="domain" description="Aminotransferase class V" evidence="12">
    <location>
        <begin position="5"/>
        <end position="367"/>
    </location>
</feature>
<evidence type="ECO:0000256" key="9">
    <source>
        <dbReference type="ARBA" id="ARBA00023014"/>
    </source>
</evidence>
<evidence type="ECO:0000256" key="3">
    <source>
        <dbReference type="ARBA" id="ARBA00012239"/>
    </source>
</evidence>
<sequence length="385" mass="40997">MATPIYLDYNATTPVDPQVLDAMLPFFGEHFGNASSEHAFGWAADEAVKQARERTARLIGATPRTMFFTSGATEAISLAIRGAGDVYGGRRHRIVTVQTEHRAVLATCEAMEREGFETTYLPVDENGLVDLDDLEAALDDETFLVSVMWANNETGVIQPIPEIAERAHAAGAVMMSDATQAVGKVPISVNHDSVDLLSMSGHKLYGPKGVGALYVRQRGPRVKLRPQVTGGGQEGGLRGGTLNVPGIVGLGMAAHLARREREADAERLAALRDRFETAVCEAVPGTVVNAADAPRLPNTTSLRFEGARAAQLLPVMHGVAASNGSACHAHTDEPSHVLRAMGLTEAQARASVRFSLGRPTTEAEVDAAVERVAEAVHTVRRRAAA</sequence>
<name>A0A271J4Z4_9BACT</name>
<protein>
    <recommendedName>
        <fullName evidence="3">cysteine desulfurase</fullName>
        <ecNumber evidence="3">2.8.1.7</ecNumber>
    </recommendedName>
</protein>
<dbReference type="EC" id="2.8.1.7" evidence="3"/>
<dbReference type="InterPro" id="IPR016454">
    <property type="entry name" value="Cysteine_dSase"/>
</dbReference>
<comment type="cofactor">
    <cofactor evidence="1 11">
        <name>pyridoxal 5'-phosphate</name>
        <dbReference type="ChEBI" id="CHEBI:597326"/>
    </cofactor>
</comment>
<dbReference type="GO" id="GO:0051537">
    <property type="term" value="F:2 iron, 2 sulfur cluster binding"/>
    <property type="evidence" value="ECO:0007669"/>
    <property type="project" value="UniProtKB-KW"/>
</dbReference>
<dbReference type="PANTHER" id="PTHR11601">
    <property type="entry name" value="CYSTEINE DESULFURYLASE FAMILY MEMBER"/>
    <property type="match status" value="1"/>
</dbReference>
<dbReference type="Gene3D" id="3.90.1150.10">
    <property type="entry name" value="Aspartate Aminotransferase, domain 1"/>
    <property type="match status" value="1"/>
</dbReference>
<dbReference type="FunFam" id="3.40.640.10:FF:000003">
    <property type="entry name" value="Cysteine desulfurase IscS"/>
    <property type="match status" value="1"/>
</dbReference>